<feature type="region of interest" description="Disordered" evidence="3">
    <location>
        <begin position="1"/>
        <end position="26"/>
    </location>
</feature>
<dbReference type="NCBIfam" id="TIGR01552">
    <property type="entry name" value="phd_fam"/>
    <property type="match status" value="1"/>
</dbReference>
<protein>
    <recommendedName>
        <fullName evidence="2">Antitoxin</fullName>
    </recommendedName>
</protein>
<reference evidence="4 5" key="1">
    <citation type="submission" date="2018-05" db="EMBL/GenBank/DDBJ databases">
        <title>Genomic Encyclopedia of Type Strains, Phase IV (KMG-IV): sequencing the most valuable type-strain genomes for metagenomic binning, comparative biology and taxonomic classification.</title>
        <authorList>
            <person name="Goeker M."/>
        </authorList>
    </citation>
    <scope>NUCLEOTIDE SEQUENCE [LARGE SCALE GENOMIC DNA]</scope>
    <source>
        <strain evidence="4 5">DSM 44704</strain>
    </source>
</reference>
<feature type="compositionally biased region" description="Polar residues" evidence="3">
    <location>
        <begin position="1"/>
        <end position="15"/>
    </location>
</feature>
<evidence type="ECO:0000313" key="4">
    <source>
        <dbReference type="EMBL" id="PXX67033.1"/>
    </source>
</evidence>
<dbReference type="RefSeq" id="WP_040730350.1">
    <property type="nucleotide sequence ID" value="NZ_QJKF01000003.1"/>
</dbReference>
<dbReference type="InterPro" id="IPR036165">
    <property type="entry name" value="YefM-like_sf"/>
</dbReference>
<dbReference type="SUPFAM" id="SSF143120">
    <property type="entry name" value="YefM-like"/>
    <property type="match status" value="1"/>
</dbReference>
<dbReference type="Proteomes" id="UP000247569">
    <property type="component" value="Unassembled WGS sequence"/>
</dbReference>
<name>A0A318KIP4_9NOCA</name>
<keyword evidence="5" id="KW-1185">Reference proteome</keyword>
<sequence length="85" mass="9187">MAATTMTSREFNQDTGRAKRAASSGPVIITDRGRPVHVLLSYEDYERLTGGGVTILDLLGLPEGTDDIELDLPDMRDHADGADLD</sequence>
<comment type="similarity">
    <text evidence="1 2">Belongs to the phD/YefM antitoxin family.</text>
</comment>
<dbReference type="InterPro" id="IPR006442">
    <property type="entry name" value="Antitoxin_Phd/YefM"/>
</dbReference>
<organism evidence="4 5">
    <name type="scientific">Nocardia tenerifensis</name>
    <dbReference type="NCBI Taxonomy" id="228006"/>
    <lineage>
        <taxon>Bacteria</taxon>
        <taxon>Bacillati</taxon>
        <taxon>Actinomycetota</taxon>
        <taxon>Actinomycetes</taxon>
        <taxon>Mycobacteriales</taxon>
        <taxon>Nocardiaceae</taxon>
        <taxon>Nocardia</taxon>
    </lineage>
</organism>
<accession>A0A318KIP4</accession>
<comment type="caution">
    <text evidence="4">The sequence shown here is derived from an EMBL/GenBank/DDBJ whole genome shotgun (WGS) entry which is preliminary data.</text>
</comment>
<evidence type="ECO:0000256" key="2">
    <source>
        <dbReference type="RuleBase" id="RU362080"/>
    </source>
</evidence>
<comment type="function">
    <text evidence="2">Antitoxin component of a type II toxin-antitoxin (TA) system.</text>
</comment>
<evidence type="ECO:0000256" key="1">
    <source>
        <dbReference type="ARBA" id="ARBA00009981"/>
    </source>
</evidence>
<dbReference type="Pfam" id="PF02604">
    <property type="entry name" value="PhdYeFM_antitox"/>
    <property type="match status" value="1"/>
</dbReference>
<proteinExistence type="inferred from homology"/>
<dbReference type="AlphaFoldDB" id="A0A318KIP4"/>
<dbReference type="OrthoDB" id="72009at2"/>
<dbReference type="EMBL" id="QJKF01000003">
    <property type="protein sequence ID" value="PXX67033.1"/>
    <property type="molecule type" value="Genomic_DNA"/>
</dbReference>
<dbReference type="Gene3D" id="3.40.1620.10">
    <property type="entry name" value="YefM-like domain"/>
    <property type="match status" value="1"/>
</dbReference>
<gene>
    <name evidence="4" type="ORF">DFR70_103789</name>
</gene>
<evidence type="ECO:0000313" key="5">
    <source>
        <dbReference type="Proteomes" id="UP000247569"/>
    </source>
</evidence>
<evidence type="ECO:0000256" key="3">
    <source>
        <dbReference type="SAM" id="MobiDB-lite"/>
    </source>
</evidence>